<dbReference type="Pfam" id="PF01381">
    <property type="entry name" value="HTH_3"/>
    <property type="match status" value="1"/>
</dbReference>
<comment type="caution">
    <text evidence="2">The sequence shown here is derived from an EMBL/GenBank/DDBJ whole genome shotgun (WGS) entry which is preliminary data.</text>
</comment>
<dbReference type="PROSITE" id="PS50943">
    <property type="entry name" value="HTH_CROC1"/>
    <property type="match status" value="1"/>
</dbReference>
<protein>
    <submittedName>
        <fullName evidence="2">XRE family transcriptional regulator</fullName>
    </submittedName>
</protein>
<sequence length="88" mass="10093">MIKNELFRQCLAAVPAEQKAQFELSFGIAERIHEVLSKKGLTQKDLAKQLHKRESEISKWLTGRHNFTMQTIAKIETALDCQLIKIAQ</sequence>
<evidence type="ECO:0000259" key="1">
    <source>
        <dbReference type="PROSITE" id="PS50943"/>
    </source>
</evidence>
<dbReference type="Gene3D" id="1.10.260.40">
    <property type="entry name" value="lambda repressor-like DNA-binding domains"/>
    <property type="match status" value="1"/>
</dbReference>
<dbReference type="RefSeq" id="WP_036865433.1">
    <property type="nucleotide sequence ID" value="NZ_JRNS01000403.1"/>
</dbReference>
<dbReference type="EMBL" id="JRNS01000403">
    <property type="protein sequence ID" value="KGF46498.1"/>
    <property type="molecule type" value="Genomic_DNA"/>
</dbReference>
<dbReference type="SMART" id="SM00530">
    <property type="entry name" value="HTH_XRE"/>
    <property type="match status" value="1"/>
</dbReference>
<dbReference type="SUPFAM" id="SSF47413">
    <property type="entry name" value="lambda repressor-like DNA-binding domains"/>
    <property type="match status" value="1"/>
</dbReference>
<evidence type="ECO:0000313" key="3">
    <source>
        <dbReference type="Proteomes" id="UP000029578"/>
    </source>
</evidence>
<dbReference type="CDD" id="cd00093">
    <property type="entry name" value="HTH_XRE"/>
    <property type="match status" value="1"/>
</dbReference>
<organism evidence="2 3">
    <name type="scientific">Prevotella melaninogenica DNF00666</name>
    <dbReference type="NCBI Taxonomy" id="1401073"/>
    <lineage>
        <taxon>Bacteria</taxon>
        <taxon>Pseudomonadati</taxon>
        <taxon>Bacteroidota</taxon>
        <taxon>Bacteroidia</taxon>
        <taxon>Bacteroidales</taxon>
        <taxon>Prevotellaceae</taxon>
        <taxon>Prevotella</taxon>
    </lineage>
</organism>
<dbReference type="AlphaFoldDB" id="A0A096AH78"/>
<proteinExistence type="predicted"/>
<dbReference type="GO" id="GO:0003677">
    <property type="term" value="F:DNA binding"/>
    <property type="evidence" value="ECO:0007669"/>
    <property type="project" value="InterPro"/>
</dbReference>
<dbReference type="Proteomes" id="UP000029578">
    <property type="component" value="Unassembled WGS sequence"/>
</dbReference>
<dbReference type="InterPro" id="IPR001387">
    <property type="entry name" value="Cro/C1-type_HTH"/>
</dbReference>
<evidence type="ECO:0000313" key="2">
    <source>
        <dbReference type="EMBL" id="KGF46498.1"/>
    </source>
</evidence>
<reference evidence="2 3" key="1">
    <citation type="submission" date="2014-07" db="EMBL/GenBank/DDBJ databases">
        <authorList>
            <person name="McCorrison J."/>
            <person name="Sanka R."/>
            <person name="Torralba M."/>
            <person name="Gillis M."/>
            <person name="Haft D.H."/>
            <person name="Methe B."/>
            <person name="Sutton G."/>
            <person name="Nelson K.E."/>
        </authorList>
    </citation>
    <scope>NUCLEOTIDE SEQUENCE [LARGE SCALE GENOMIC DNA]</scope>
    <source>
        <strain evidence="2 3">DNF00666</strain>
    </source>
</reference>
<dbReference type="InterPro" id="IPR010982">
    <property type="entry name" value="Lambda_DNA-bd_dom_sf"/>
</dbReference>
<gene>
    <name evidence="2" type="ORF">HMPREF0661_08120</name>
</gene>
<accession>A0A096AH78</accession>
<feature type="domain" description="HTH cro/C1-type" evidence="1">
    <location>
        <begin position="32"/>
        <end position="86"/>
    </location>
</feature>
<name>A0A096AH78_9BACT</name>